<feature type="region of interest" description="Disordered" evidence="2">
    <location>
        <begin position="1"/>
        <end position="20"/>
    </location>
</feature>
<dbReference type="InterPro" id="IPR036249">
    <property type="entry name" value="Thioredoxin-like_sf"/>
</dbReference>
<dbReference type="InterPro" id="IPR026928">
    <property type="entry name" value="FAX/IsoI-like"/>
</dbReference>
<evidence type="ECO:0000259" key="3">
    <source>
        <dbReference type="Pfam" id="PF17171"/>
    </source>
</evidence>
<evidence type="ECO:0000256" key="2">
    <source>
        <dbReference type="SAM" id="MobiDB-lite"/>
    </source>
</evidence>
<dbReference type="InterPro" id="IPR012336">
    <property type="entry name" value="Thioredoxin-like_fold"/>
</dbReference>
<name>A0A8S1JJ35_9CHLO</name>
<comment type="similarity">
    <text evidence="1">Belongs to the FAX family.</text>
</comment>
<evidence type="ECO:0000313" key="6">
    <source>
        <dbReference type="Proteomes" id="UP000708148"/>
    </source>
</evidence>
<reference evidence="5" key="1">
    <citation type="submission" date="2020-12" db="EMBL/GenBank/DDBJ databases">
        <authorList>
            <person name="Iha C."/>
        </authorList>
    </citation>
    <scope>NUCLEOTIDE SEQUENCE</scope>
</reference>
<evidence type="ECO:0000259" key="4">
    <source>
        <dbReference type="Pfam" id="PF17172"/>
    </source>
</evidence>
<evidence type="ECO:0000256" key="1">
    <source>
        <dbReference type="ARBA" id="ARBA00006475"/>
    </source>
</evidence>
<gene>
    <name evidence="5" type="ORF">OSTQU699_LOCUS10829</name>
</gene>
<dbReference type="InterPro" id="IPR036282">
    <property type="entry name" value="Glutathione-S-Trfase_C_sf"/>
</dbReference>
<dbReference type="Gene3D" id="1.20.1050.10">
    <property type="match status" value="1"/>
</dbReference>
<dbReference type="OrthoDB" id="4951845at2759"/>
<dbReference type="SFLD" id="SFLDG01200">
    <property type="entry name" value="SUF1.1"/>
    <property type="match status" value="1"/>
</dbReference>
<dbReference type="SUPFAM" id="SSF52833">
    <property type="entry name" value="Thioredoxin-like"/>
    <property type="match status" value="1"/>
</dbReference>
<dbReference type="Gene3D" id="3.40.30.10">
    <property type="entry name" value="Glutaredoxin"/>
    <property type="match status" value="1"/>
</dbReference>
<dbReference type="InterPro" id="IPR050931">
    <property type="entry name" value="Mito_Protein_Transport_Metaxin"/>
</dbReference>
<dbReference type="PANTHER" id="PTHR12289:SF67">
    <property type="match status" value="1"/>
</dbReference>
<dbReference type="CDD" id="cd03193">
    <property type="entry name" value="GST_C_Metaxin"/>
    <property type="match status" value="1"/>
</dbReference>
<organism evidence="5 6">
    <name type="scientific">Ostreobium quekettii</name>
    <dbReference type="NCBI Taxonomy" id="121088"/>
    <lineage>
        <taxon>Eukaryota</taxon>
        <taxon>Viridiplantae</taxon>
        <taxon>Chlorophyta</taxon>
        <taxon>core chlorophytes</taxon>
        <taxon>Ulvophyceae</taxon>
        <taxon>TCBD clade</taxon>
        <taxon>Bryopsidales</taxon>
        <taxon>Ostreobineae</taxon>
        <taxon>Ostreobiaceae</taxon>
        <taxon>Ostreobium</taxon>
    </lineage>
</organism>
<dbReference type="GO" id="GO:0005737">
    <property type="term" value="C:cytoplasm"/>
    <property type="evidence" value="ECO:0007669"/>
    <property type="project" value="TreeGrafter"/>
</dbReference>
<proteinExistence type="inferred from homology"/>
<dbReference type="InterPro" id="IPR040079">
    <property type="entry name" value="Glutathione_S-Trfase"/>
</dbReference>
<dbReference type="Pfam" id="PF17171">
    <property type="entry name" value="GST_C_6"/>
    <property type="match status" value="1"/>
</dbReference>
<dbReference type="SFLD" id="SFLDS00019">
    <property type="entry name" value="Glutathione_Transferase_(cytos"/>
    <property type="match status" value="1"/>
</dbReference>
<dbReference type="AlphaFoldDB" id="A0A8S1JJ35"/>
<evidence type="ECO:0000313" key="5">
    <source>
        <dbReference type="EMBL" id="CAD7705474.1"/>
    </source>
</evidence>
<accession>A0A8S1JJ35</accession>
<feature type="domain" description="Metaxin glutathione S-transferase" evidence="3">
    <location>
        <begin position="183"/>
        <end position="242"/>
    </location>
</feature>
<protein>
    <recommendedName>
        <fullName evidence="7">Glutathione S-transferase</fullName>
    </recommendedName>
</protein>
<evidence type="ECO:0008006" key="7">
    <source>
        <dbReference type="Google" id="ProtNLM"/>
    </source>
</evidence>
<feature type="domain" description="Thioredoxin-like fold" evidence="4">
    <location>
        <begin position="35"/>
        <end position="129"/>
    </location>
</feature>
<dbReference type="Proteomes" id="UP000708148">
    <property type="component" value="Unassembled WGS sequence"/>
</dbReference>
<sequence length="257" mass="28925">MPKAIPDSAKSGSPGDRLVLHGSPPMGDLASASSPFVAKVELFLRIMGIDYDADFNMNGPKGKIPWITHGDVVLGDSTFIIEYLKNTYKGKLKIKEPETPQHKAINNSCLHICEGNLVYGIAYYRFLNPSGFAESKKFFDSLIPIPMRWFFPYLFQRTVRKNLYQQGLTRHSENDVNAILTASFSALSTFLGDQPYFLGDEPCETDCIVFAPLEGYLYDGTDTPGARLVRQFPNLVRFVDRLRARYFPVDKPGKIRP</sequence>
<keyword evidence="6" id="KW-1185">Reference proteome</keyword>
<dbReference type="Pfam" id="PF17172">
    <property type="entry name" value="GST_N_4"/>
    <property type="match status" value="1"/>
</dbReference>
<dbReference type="EMBL" id="CAJHUC010003133">
    <property type="protein sequence ID" value="CAD7705474.1"/>
    <property type="molecule type" value="Genomic_DNA"/>
</dbReference>
<dbReference type="PANTHER" id="PTHR12289">
    <property type="entry name" value="METAXIN RELATED"/>
    <property type="match status" value="1"/>
</dbReference>
<dbReference type="InterPro" id="IPR033468">
    <property type="entry name" value="Metaxin_GST"/>
</dbReference>
<dbReference type="SFLD" id="SFLDG01180">
    <property type="entry name" value="SUF1"/>
    <property type="match status" value="1"/>
</dbReference>
<dbReference type="SUPFAM" id="SSF47616">
    <property type="entry name" value="GST C-terminal domain-like"/>
    <property type="match status" value="1"/>
</dbReference>
<comment type="caution">
    <text evidence="5">The sequence shown here is derived from an EMBL/GenBank/DDBJ whole genome shotgun (WGS) entry which is preliminary data.</text>
</comment>